<dbReference type="EMBL" id="WAAQ01000001">
    <property type="protein sequence ID" value="KAB1886565.1"/>
    <property type="molecule type" value="Genomic_DNA"/>
</dbReference>
<comment type="caution">
    <text evidence="2">The sequence shown here is derived from an EMBL/GenBank/DDBJ whole genome shotgun (WGS) entry which is preliminary data.</text>
</comment>
<dbReference type="Pfam" id="PF12833">
    <property type="entry name" value="HTH_18"/>
    <property type="match status" value="1"/>
</dbReference>
<reference evidence="2 3" key="1">
    <citation type="submission" date="2019-09" db="EMBL/GenBank/DDBJ databases">
        <title>Whole genome sequencing of Microbacterium maritypicum.</title>
        <authorList>
            <person name="Lenchi N."/>
        </authorList>
    </citation>
    <scope>NUCLEOTIDE SEQUENCE [LARGE SCALE GENOMIC DNA]</scope>
    <source>
        <strain evidence="2 3">DSM 12512</strain>
    </source>
</reference>
<evidence type="ECO:0000313" key="3">
    <source>
        <dbReference type="Proteomes" id="UP000436027"/>
    </source>
</evidence>
<dbReference type="GO" id="GO:0043565">
    <property type="term" value="F:sequence-specific DNA binding"/>
    <property type="evidence" value="ECO:0007669"/>
    <property type="project" value="InterPro"/>
</dbReference>
<evidence type="ECO:0000259" key="1">
    <source>
        <dbReference type="PROSITE" id="PS01124"/>
    </source>
</evidence>
<gene>
    <name evidence="2" type="ORF">F6W70_03720</name>
</gene>
<organism evidence="2 3">
    <name type="scientific">Microbacterium maritypicum</name>
    <name type="common">Microbacterium liquefaciens</name>
    <dbReference type="NCBI Taxonomy" id="33918"/>
    <lineage>
        <taxon>Bacteria</taxon>
        <taxon>Bacillati</taxon>
        <taxon>Actinomycetota</taxon>
        <taxon>Actinomycetes</taxon>
        <taxon>Micrococcales</taxon>
        <taxon>Microbacteriaceae</taxon>
        <taxon>Microbacterium</taxon>
    </lineage>
</organism>
<dbReference type="AlphaFoldDB" id="A0AAD3ZZ10"/>
<sequence>MPHRRRLRRESTVPFDRASIAVRGLGAARRDDSLTDYLAFANIQMESLADEQALRAQITRFSDITFVHVTLPRSKVVWRRDQISLDRGLVMACLVGGLEVESAGVVFRKPPGLFLIPPGLQEVVFHSTAENNEILYISMHSRLMNGLDLSGTQYDPAAPVPGGLLAPLFSFMRTVCAISVNESALVAPLETAATEVARSLVRLVADGVPSELSLFTQTMRVIAREYSRPHMSTASLAKNAGRSERTLQAAFAVEGTSVMREVRAMRARASHEYLRAKPKATTAEVASAVGFGSVSSLTRALREFQPEGPRQHTADTIDQPHE</sequence>
<name>A0AAD3ZZ10_MICMQ</name>
<accession>A0AAD3ZZ10</accession>
<protein>
    <submittedName>
        <fullName evidence="2">AraC family transcriptional regulator</fullName>
    </submittedName>
</protein>
<dbReference type="InterPro" id="IPR018060">
    <property type="entry name" value="HTH_AraC"/>
</dbReference>
<dbReference type="Proteomes" id="UP000436027">
    <property type="component" value="Unassembled WGS sequence"/>
</dbReference>
<feature type="domain" description="HTH araC/xylS-type" evidence="1">
    <location>
        <begin position="216"/>
        <end position="315"/>
    </location>
</feature>
<dbReference type="SMART" id="SM00342">
    <property type="entry name" value="HTH_ARAC"/>
    <property type="match status" value="1"/>
</dbReference>
<proteinExistence type="predicted"/>
<dbReference type="GO" id="GO:0003700">
    <property type="term" value="F:DNA-binding transcription factor activity"/>
    <property type="evidence" value="ECO:0007669"/>
    <property type="project" value="InterPro"/>
</dbReference>
<dbReference type="Gene3D" id="1.10.10.60">
    <property type="entry name" value="Homeodomain-like"/>
    <property type="match status" value="1"/>
</dbReference>
<dbReference type="PROSITE" id="PS01124">
    <property type="entry name" value="HTH_ARAC_FAMILY_2"/>
    <property type="match status" value="1"/>
</dbReference>
<evidence type="ECO:0000313" key="2">
    <source>
        <dbReference type="EMBL" id="KAB1886565.1"/>
    </source>
</evidence>